<evidence type="ECO:0000313" key="2">
    <source>
        <dbReference type="EMBL" id="MBB3190619.1"/>
    </source>
</evidence>
<dbReference type="RefSeq" id="WP_183325365.1">
    <property type="nucleotide sequence ID" value="NZ_JACHXP010000007.1"/>
</dbReference>
<feature type="region of interest" description="Disordered" evidence="1">
    <location>
        <begin position="1286"/>
        <end position="1317"/>
    </location>
</feature>
<name>A0A839VB22_9GAMM</name>
<proteinExistence type="predicted"/>
<sequence>MNDLILVPVKADALYLTEDTPSREGLADFTRLPYSDGGQDHNPDVACIAEEILTPPFQDKNLVLPAGVHLHWYLPGVLTKPMSKGDGDRLPPAPDRWVVTRFLNEVRDKSWLVESDFLSTAPLAEGLVQSHVPYYDGNPRGQNQPYRFLGRAVELGAGWNRAQSLQGPRIQYLTATGYEPQPGASGYAEPTFAAYYPHCNSVFGFHDPDIRSLDGAETLAYQVLGFYGRAKNDYLSRFLDDFIGSVSAEKDWNSREFNRALKEAIEDEFLWRIDFDPPEITGAPPKAGFAKDDILLPAHNLYTARVEFASLLELSSQPAYQVAAGNTGTEALSAFLAGRLSADKTVVEDQLEAVQFTARLNNRNLDIGAKFREARHEKGFRALPGETLWTVVLRSVGVPSAETEKEYGGDPVLSAEDLHRVNSLQAQYEKAGFDLDALQKQLYADWNKYMLCAYPPADSMDAYPDLDEVMAFIEQRDIQPIEALKRRKGQLSLRMDGQDGVLEATAGDSAADSLAARLAAEIGELLHKITAANADPQLSQANKQYSLKAKSGPRFWRPNDPVLLLARPGSSKNGVPSGLRDPRAVLDCPTIKAGSLDPDNPTGGALMDLQDRVAGLYRDKRLPVSVWRKNPWQPFLLEWEVALIPAGRLGNLLTRNRSYAQDYVDGHYQLDESAADFRLLPSFDVITSGHTLYAGLSILTPNAGIKLETDLRRYLLDWVKADLPERYFEQAGTAPENRGYGYLLRDLAGFGAWVGQEISDLQDLPDADDPELDAGMESWWRDQLETLLRWYAGQKAESLPAAMRNLLAAFRQLESWECLAQSLGGFNEALLMHKQTRQLEIADPIGFPEYQDFTDRVREAVGRNTTAAAQPLNDFMPLRSGYMEVRALRLVDNFGQVQDIRVHSDEVLTSEPLRDAAHPGRIQLRPRLSQAARLNLRWLSAHDDGQETSEHPDSNPICGWLIPNYLDNSLDVYDAFGQPVGALVPDPDVPWRSAPADPFPTTVEQIENRHLRRVVQFLYERHRTSLNPELGAASERFLADFLDVLESAQETIDPESAARHPDLALLMGRPIAVARVNLDLQLLGEPAQHQGWNLFIKQLQGADADTDNFDRVEFPVRLGEPHQLNDGLLGYWSEDVDGGLDRVFCSPVASTASHPGIRVYRDGGPPLNVPVTVNAPARAFTLLFDPRGKLHATSGILPTKEIDIPTELYGPALQHIEVTFQMAPLLSDAGKIRIDLPNEPGFSWSWLERTGPVQWREIPRTPTIGRALLEEKIPEPTDLWRRLTRGGWLAPSGDRPDTARVVPKDQRPDQPPAGLSPTLLADVERVFDTYSLSIGAAVSTAAFSAPQAIREGWLKLGPDPASADSDA</sequence>
<reference evidence="2 3" key="1">
    <citation type="submission" date="2020-08" db="EMBL/GenBank/DDBJ databases">
        <title>Genomic Encyclopedia of Type Strains, Phase III (KMG-III): the genomes of soil and plant-associated and newly described type strains.</title>
        <authorList>
            <person name="Whitman W."/>
        </authorList>
    </citation>
    <scope>NUCLEOTIDE SEQUENCE [LARGE SCALE GENOMIC DNA]</scope>
    <source>
        <strain evidence="2 3">CECT 7282</strain>
    </source>
</reference>
<protein>
    <submittedName>
        <fullName evidence="2">Uncharacterized protein</fullName>
    </submittedName>
</protein>
<accession>A0A839VB22</accession>
<keyword evidence="3" id="KW-1185">Reference proteome</keyword>
<dbReference type="Proteomes" id="UP000547614">
    <property type="component" value="Unassembled WGS sequence"/>
</dbReference>
<dbReference type="EMBL" id="JACHXP010000007">
    <property type="protein sequence ID" value="MBB3190619.1"/>
    <property type="molecule type" value="Genomic_DNA"/>
</dbReference>
<evidence type="ECO:0000313" key="3">
    <source>
        <dbReference type="Proteomes" id="UP000547614"/>
    </source>
</evidence>
<organism evidence="2 3">
    <name type="scientific">Halomonas cerina</name>
    <dbReference type="NCBI Taxonomy" id="447424"/>
    <lineage>
        <taxon>Bacteria</taxon>
        <taxon>Pseudomonadati</taxon>
        <taxon>Pseudomonadota</taxon>
        <taxon>Gammaproteobacteria</taxon>
        <taxon>Oceanospirillales</taxon>
        <taxon>Halomonadaceae</taxon>
        <taxon>Halomonas</taxon>
    </lineage>
</organism>
<comment type="caution">
    <text evidence="2">The sequence shown here is derived from an EMBL/GenBank/DDBJ whole genome shotgun (WGS) entry which is preliminary data.</text>
</comment>
<gene>
    <name evidence="2" type="ORF">FHR94_001852</name>
</gene>
<feature type="compositionally biased region" description="Basic and acidic residues" evidence="1">
    <location>
        <begin position="1294"/>
        <end position="1308"/>
    </location>
</feature>
<evidence type="ECO:0000256" key="1">
    <source>
        <dbReference type="SAM" id="MobiDB-lite"/>
    </source>
</evidence>